<accession>U4TBN9</accession>
<comment type="caution">
    <text evidence="3">The sequence shown here is derived from an EMBL/GenBank/DDBJ whole genome shotgun (WGS) entry which is preliminary data.</text>
</comment>
<evidence type="ECO:0000313" key="4">
    <source>
        <dbReference type="Proteomes" id="UP000016761"/>
    </source>
</evidence>
<dbReference type="STRING" id="1354303.M917_0802"/>
<feature type="compositionally biased region" description="Polar residues" evidence="1">
    <location>
        <begin position="166"/>
        <end position="179"/>
    </location>
</feature>
<proteinExistence type="predicted"/>
<dbReference type="Pfam" id="PF21939">
    <property type="entry name" value="Gp10_C"/>
    <property type="match status" value="1"/>
</dbReference>
<dbReference type="AlphaFoldDB" id="U4TBN9"/>
<keyword evidence="4" id="KW-1185">Reference proteome</keyword>
<dbReference type="OrthoDB" id="6713574at2"/>
<name>U4TBN9_9GAMM</name>
<evidence type="ECO:0000313" key="3">
    <source>
        <dbReference type="EMBL" id="ERL56124.1"/>
    </source>
</evidence>
<sequence length="229" mass="24647">MAVVKENPVWVTGITQIDPNDPVQGGAGGVDNVPHEQLANRTAYLKKEIEDIQGEPTEPVTLETLLKRIKDLEEAPTDNLPFLPVGGLFETTVVYTSGAEVAAAMGYGTWVSFGEGLVTVGVSSKTADPGWTKVIGTEYGEYEHSLIIDEAPAHKHSKDDVYNKFGSNASESGLETQGSGDYDHLTEEYGTGNLTSSNWLQATEQSVGGGEPHNNTQPSVVVGRWRRTE</sequence>
<feature type="region of interest" description="Disordered" evidence="1">
    <location>
        <begin position="166"/>
        <end position="188"/>
    </location>
</feature>
<evidence type="ECO:0000256" key="1">
    <source>
        <dbReference type="SAM" id="MobiDB-lite"/>
    </source>
</evidence>
<gene>
    <name evidence="3" type="ORF">M917_0802</name>
</gene>
<dbReference type="RefSeq" id="WP_021813455.1">
    <property type="nucleotide sequence ID" value="NZ_AUSW01000015.1"/>
</dbReference>
<reference evidence="3 4" key="1">
    <citation type="journal article" date="2013" name="Genome Announc.">
        <title>Draft Genome Sequence of Psychrobacter aquaticus Strain CMS 56T, Isolated from a Cyanobacterial Mat Sample Collected from Water Bodies in the McMurdo Dry Valley Region of Antarctica.</title>
        <authorList>
            <person name="Reddy G.S."/>
            <person name="Ara S."/>
            <person name="Singh A."/>
            <person name="Kumar Pinnaka A."/>
            <person name="Shivaji S."/>
        </authorList>
    </citation>
    <scope>NUCLEOTIDE SEQUENCE [LARGE SCALE GENOMIC DNA]</scope>
    <source>
        <strain evidence="3 4">CMS 56</strain>
    </source>
</reference>
<dbReference type="Proteomes" id="UP000016761">
    <property type="component" value="Unassembled WGS sequence"/>
</dbReference>
<dbReference type="EMBL" id="AUSW01000015">
    <property type="protein sequence ID" value="ERL56124.1"/>
    <property type="molecule type" value="Genomic_DNA"/>
</dbReference>
<dbReference type="SUPFAM" id="SSF88874">
    <property type="entry name" value="Receptor-binding domain of short tail fibre protein gp12"/>
    <property type="match status" value="1"/>
</dbReference>
<evidence type="ECO:0000259" key="2">
    <source>
        <dbReference type="Pfam" id="PF21939"/>
    </source>
</evidence>
<feature type="domain" description="Baseplate structural protein Gp10 C-terminal" evidence="2">
    <location>
        <begin position="83"/>
        <end position="228"/>
    </location>
</feature>
<protein>
    <submittedName>
        <fullName evidence="3">Putative prophage LambdaSa04, minor structural protein</fullName>
    </submittedName>
</protein>
<dbReference type="PATRIC" id="fig|1354303.4.peg.789"/>
<feature type="region of interest" description="Disordered" evidence="1">
    <location>
        <begin position="204"/>
        <end position="229"/>
    </location>
</feature>
<dbReference type="eggNOG" id="COG4675">
    <property type="taxonomic scope" value="Bacteria"/>
</dbReference>
<organism evidence="3 4">
    <name type="scientific">Psychrobacter aquaticus CMS 56</name>
    <dbReference type="NCBI Taxonomy" id="1354303"/>
    <lineage>
        <taxon>Bacteria</taxon>
        <taxon>Pseudomonadati</taxon>
        <taxon>Pseudomonadota</taxon>
        <taxon>Gammaproteobacteria</taxon>
        <taxon>Moraxellales</taxon>
        <taxon>Moraxellaceae</taxon>
        <taxon>Psychrobacter</taxon>
    </lineage>
</organism>
<dbReference type="InterPro" id="IPR053827">
    <property type="entry name" value="Gp10_C"/>
</dbReference>